<protein>
    <submittedName>
        <fullName evidence="1">Serine threonine protein kinase</fullName>
    </submittedName>
</protein>
<gene>
    <name evidence="1" type="ORF">PTTW11_09899</name>
</gene>
<reference evidence="1" key="1">
    <citation type="submission" date="2021-02" db="EMBL/GenBank/DDBJ databases">
        <authorList>
            <person name="Syme A R."/>
            <person name="Syme A R."/>
            <person name="Moolhuijzen P."/>
        </authorList>
    </citation>
    <scope>NUCLEOTIDE SEQUENCE</scope>
    <source>
        <strain evidence="1">W1-1</strain>
    </source>
</reference>
<organism evidence="1 2">
    <name type="scientific">Pyrenophora teres f. teres</name>
    <dbReference type="NCBI Taxonomy" id="97479"/>
    <lineage>
        <taxon>Eukaryota</taxon>
        <taxon>Fungi</taxon>
        <taxon>Dikarya</taxon>
        <taxon>Ascomycota</taxon>
        <taxon>Pezizomycotina</taxon>
        <taxon>Dothideomycetes</taxon>
        <taxon>Pleosporomycetidae</taxon>
        <taxon>Pleosporales</taxon>
        <taxon>Pleosporineae</taxon>
        <taxon>Pleosporaceae</taxon>
        <taxon>Pyrenophora</taxon>
    </lineage>
</organism>
<name>A0A6S6WEB2_9PLEO</name>
<proteinExistence type="predicted"/>
<keyword evidence="1" id="KW-0418">Kinase</keyword>
<dbReference type="AlphaFoldDB" id="A0A6S6WEB2"/>
<evidence type="ECO:0000313" key="1">
    <source>
        <dbReference type="EMBL" id="CAE7209352.1"/>
    </source>
</evidence>
<accession>A0A6S6WEB2</accession>
<evidence type="ECO:0000313" key="2">
    <source>
        <dbReference type="Proteomes" id="UP000472372"/>
    </source>
</evidence>
<sequence length="92" mass="10796">MPTQTLTRAAALTRVLGQSGRRYLVERILQDKPGNQGRVYLATSGHHKYVLKDVAPHDFKYFENMFNDLRSSPYPTRVRRYPDESVFVYKYL</sequence>
<dbReference type="Proteomes" id="UP000472372">
    <property type="component" value="Chromosome 10"/>
</dbReference>
<dbReference type="EMBL" id="HG992986">
    <property type="protein sequence ID" value="CAE7209352.1"/>
    <property type="molecule type" value="Genomic_DNA"/>
</dbReference>
<dbReference type="GO" id="GO:0016301">
    <property type="term" value="F:kinase activity"/>
    <property type="evidence" value="ECO:0007669"/>
    <property type="project" value="UniProtKB-KW"/>
</dbReference>
<keyword evidence="1" id="KW-0808">Transferase</keyword>